<dbReference type="Gene3D" id="3.40.50.1450">
    <property type="entry name" value="HybD-like"/>
    <property type="match status" value="1"/>
</dbReference>
<comment type="subunit">
    <text evidence="4">Homotetramer.</text>
</comment>
<gene>
    <name evidence="4" type="primary">gpr</name>
    <name evidence="6" type="ORF">IAD28_00090</name>
</gene>
<comment type="caution">
    <text evidence="6">The sequence shown here is derived from an EMBL/GenBank/DDBJ whole genome shotgun (WGS) entry which is preliminary data.</text>
</comment>
<evidence type="ECO:0000256" key="2">
    <source>
        <dbReference type="ARBA" id="ARBA00022801"/>
    </source>
</evidence>
<accession>A0A9D1NQ69</accession>
<feature type="chain" id="PRO_5039774960" description="Germination protease" evidence="4">
    <location>
        <begin position="32"/>
        <end position="300"/>
    </location>
</feature>
<dbReference type="InterPro" id="IPR005080">
    <property type="entry name" value="Peptidase_A25"/>
</dbReference>
<evidence type="ECO:0000256" key="4">
    <source>
        <dbReference type="HAMAP-Rule" id="MF_00626"/>
    </source>
</evidence>
<protein>
    <recommendedName>
        <fullName evidence="4">Germination protease</fullName>
        <ecNumber evidence="4">3.4.24.78</ecNumber>
    </recommendedName>
    <alternativeName>
        <fullName evidence="4">GPR endopeptidase</fullName>
    </alternativeName>
    <alternativeName>
        <fullName evidence="4">Germination proteinase</fullName>
    </alternativeName>
    <alternativeName>
        <fullName evidence="4">Spore protease</fullName>
    </alternativeName>
</protein>
<proteinExistence type="inferred from homology"/>
<sequence>MSDSRPSAINPQSGLSSAAKRRRRPQTVFSDLALESAQTVKTGSRLPEGIELKNSEESGFCVTDVRVKSEEVSKRISKPQGRYITLEPRLPLYYSPSDSVAASRVIARYISELIGDTSRVMVVGLGNQSVTADSLGPRVSRHIFATRHIPLNAPNLSYDGLKSVSCVTPGVMGDTGIEPLELLKPLKDAVLPDAVIIIDSLCCQSPSHLGRTIQLSDTGISPGSGVGNRRDELSRTSLGVRTVSVGVPTVASLGHEGGELWVTSKSIDKLISMSASLISLGINLGLHPGLDPEELRLLTS</sequence>
<evidence type="ECO:0000256" key="1">
    <source>
        <dbReference type="ARBA" id="ARBA00022670"/>
    </source>
</evidence>
<feature type="propeptide" id="PRO_5039774961" evidence="4">
    <location>
        <begin position="1"/>
        <end position="31"/>
    </location>
</feature>
<evidence type="ECO:0000313" key="7">
    <source>
        <dbReference type="Proteomes" id="UP000823960"/>
    </source>
</evidence>
<dbReference type="SUPFAM" id="SSF53163">
    <property type="entry name" value="HybD-like"/>
    <property type="match status" value="1"/>
</dbReference>
<organism evidence="6 7">
    <name type="scientific">Candidatus Faeciplasma avium</name>
    <dbReference type="NCBI Taxonomy" id="2840798"/>
    <lineage>
        <taxon>Bacteria</taxon>
        <taxon>Bacillati</taxon>
        <taxon>Bacillota</taxon>
        <taxon>Clostridia</taxon>
        <taxon>Eubacteriales</taxon>
        <taxon>Oscillospiraceae</taxon>
        <taxon>Oscillospiraceae incertae sedis</taxon>
        <taxon>Candidatus Faeciplasma</taxon>
    </lineage>
</organism>
<dbReference type="EC" id="3.4.24.78" evidence="4"/>
<comment type="similarity">
    <text evidence="4">Belongs to the peptidase A25 family.</text>
</comment>
<dbReference type="InterPro" id="IPR023430">
    <property type="entry name" value="Pept_HybD-like_dom_sf"/>
</dbReference>
<feature type="compositionally biased region" description="Polar residues" evidence="5">
    <location>
        <begin position="1"/>
        <end position="16"/>
    </location>
</feature>
<dbReference type="EMBL" id="DVOL01000002">
    <property type="protein sequence ID" value="HIV10085.1"/>
    <property type="molecule type" value="Genomic_DNA"/>
</dbReference>
<comment type="function">
    <text evidence="4">Initiates the rapid degradation of small, acid-soluble proteins during spore germination.</text>
</comment>
<keyword evidence="3 4" id="KW-0865">Zymogen</keyword>
<dbReference type="Pfam" id="PF03418">
    <property type="entry name" value="Peptidase_A25"/>
    <property type="match status" value="1"/>
</dbReference>
<keyword evidence="1 4" id="KW-0645">Protease</keyword>
<dbReference type="AlphaFoldDB" id="A0A9D1NQ69"/>
<comment type="PTM">
    <text evidence="4">Autoproteolytically processed. The inactive tetrameric zymogen termed p46 autoprocesses to a smaller form termed p41, which is active only during spore germination.</text>
</comment>
<comment type="catalytic activity">
    <reaction evidence="4">
        <text>Endopeptidase action with P4 Glu or Asp, P1 preferably Glu &gt; Asp, P1' hydrophobic and P2' Ala.</text>
        <dbReference type="EC" id="3.4.24.78"/>
    </reaction>
</comment>
<reference evidence="6" key="1">
    <citation type="submission" date="2020-10" db="EMBL/GenBank/DDBJ databases">
        <authorList>
            <person name="Gilroy R."/>
        </authorList>
    </citation>
    <scope>NUCLEOTIDE SEQUENCE</scope>
    <source>
        <strain evidence="6">1370</strain>
    </source>
</reference>
<dbReference type="HAMAP" id="MF_00626">
    <property type="entry name" value="Germination_prot"/>
    <property type="match status" value="1"/>
</dbReference>
<feature type="region of interest" description="Disordered" evidence="5">
    <location>
        <begin position="1"/>
        <end position="25"/>
    </location>
</feature>
<dbReference type="GO" id="GO:0009847">
    <property type="term" value="P:spore germination"/>
    <property type="evidence" value="ECO:0007669"/>
    <property type="project" value="UniProtKB-UniRule"/>
</dbReference>
<dbReference type="GO" id="GO:0006508">
    <property type="term" value="P:proteolysis"/>
    <property type="evidence" value="ECO:0007669"/>
    <property type="project" value="UniProtKB-UniRule"/>
</dbReference>
<dbReference type="NCBIfam" id="TIGR01441">
    <property type="entry name" value="GPR"/>
    <property type="match status" value="1"/>
</dbReference>
<dbReference type="Proteomes" id="UP000823960">
    <property type="component" value="Unassembled WGS sequence"/>
</dbReference>
<name>A0A9D1NQ69_9FIRM</name>
<evidence type="ECO:0000256" key="5">
    <source>
        <dbReference type="SAM" id="MobiDB-lite"/>
    </source>
</evidence>
<dbReference type="GO" id="GO:0004222">
    <property type="term" value="F:metalloendopeptidase activity"/>
    <property type="evidence" value="ECO:0007669"/>
    <property type="project" value="UniProtKB-UniRule"/>
</dbReference>
<reference evidence="6" key="2">
    <citation type="journal article" date="2021" name="PeerJ">
        <title>Extensive microbial diversity within the chicken gut microbiome revealed by metagenomics and culture.</title>
        <authorList>
            <person name="Gilroy R."/>
            <person name="Ravi A."/>
            <person name="Getino M."/>
            <person name="Pursley I."/>
            <person name="Horton D.L."/>
            <person name="Alikhan N.F."/>
            <person name="Baker D."/>
            <person name="Gharbi K."/>
            <person name="Hall N."/>
            <person name="Watson M."/>
            <person name="Adriaenssens E.M."/>
            <person name="Foster-Nyarko E."/>
            <person name="Jarju S."/>
            <person name="Secka A."/>
            <person name="Antonio M."/>
            <person name="Oren A."/>
            <person name="Chaudhuri R.R."/>
            <person name="La Ragione R."/>
            <person name="Hildebrand F."/>
            <person name="Pallen M.J."/>
        </authorList>
    </citation>
    <scope>NUCLEOTIDE SEQUENCE</scope>
    <source>
        <strain evidence="6">1370</strain>
    </source>
</reference>
<keyword evidence="2 4" id="KW-0378">Hydrolase</keyword>
<evidence type="ECO:0000256" key="3">
    <source>
        <dbReference type="ARBA" id="ARBA00023145"/>
    </source>
</evidence>
<evidence type="ECO:0000313" key="6">
    <source>
        <dbReference type="EMBL" id="HIV10085.1"/>
    </source>
</evidence>